<organism evidence="1">
    <name type="scientific">uncultured organism MedDCM-OCT-S04-C1</name>
    <dbReference type="NCBI Taxonomy" id="743604"/>
    <lineage>
        <taxon>unclassified sequences</taxon>
        <taxon>environmental samples</taxon>
    </lineage>
</organism>
<name>D6PJN7_9ZZZZ</name>
<accession>D6PJN7</accession>
<evidence type="ECO:0000313" key="1">
    <source>
        <dbReference type="EMBL" id="ADD95938.1"/>
    </source>
</evidence>
<protein>
    <submittedName>
        <fullName evidence="1">Putative glutamate cysteine ligase</fullName>
    </submittedName>
</protein>
<dbReference type="InterPro" id="IPR011718">
    <property type="entry name" value="GshA"/>
</dbReference>
<dbReference type="Pfam" id="PF08886">
    <property type="entry name" value="GshA"/>
    <property type="match status" value="1"/>
</dbReference>
<reference evidence="1" key="1">
    <citation type="journal article" date="2010" name="ISME J.">
        <title>Metagenome of the Mediterranean deep chlorophyll maximum studied by direct and fosmid library 454 pyrosequencing.</title>
        <authorList>
            <person name="Ghai R."/>
            <person name="Martin-Cuadrado A.B."/>
            <person name="Molto A.G."/>
            <person name="Heredia I.G."/>
            <person name="Cabrera R."/>
            <person name="Martin J."/>
            <person name="Verdu M."/>
            <person name="Deschamps P."/>
            <person name="Moreira D."/>
            <person name="Lopez-Garcia P."/>
            <person name="Mira A."/>
            <person name="Rodriguez-Valera F."/>
        </authorList>
    </citation>
    <scope>NUCLEOTIDE SEQUENCE</scope>
</reference>
<sequence>MSFIHDLTQRLEDNRELITEWMRKKRSEVPIPIYGSVDIRDSGWKVAVVDANHFPAGFNNVGSEDEQRISSLLSDHILRKHPECKWVHLYPESHTRNPGYVENVATIKRLIIGAGFRCTVGSPELEEHGSLDGISGPLVLDQVSVDGDTLLIDGDNPDLVMLNNDLTEGILPGLGTDQVSPPPHMGWQRRRKSEHYACLQSYVNEIADILEIDSWHLLTDWFVSEDKCLEKETCRQILASEVDEFLARITVRYESLGIDRTPVAFIKNDRGTYGLGIMAVTSGDELLNLSNRKFKRLMYSKGGVDVENFLIQEGVPTILSTPDGAPVEPVVYLVDGEAASWFYRINPKKGEMENLNSPSAEFHSYSDVGMSYGEHAHGWHALLAELSMLAMGAESKNQLEASS</sequence>
<dbReference type="InterPro" id="IPR042520">
    <property type="entry name" value="GshA_N"/>
</dbReference>
<dbReference type="NCBIfam" id="TIGR02049">
    <property type="entry name" value="gshA_ferroox"/>
    <property type="match status" value="1"/>
</dbReference>
<dbReference type="AlphaFoldDB" id="D6PJN7"/>
<keyword evidence="1" id="KW-0436">Ligase</keyword>
<dbReference type="EMBL" id="GU943111">
    <property type="protein sequence ID" value="ADD95938.1"/>
    <property type="molecule type" value="Genomic_DNA"/>
</dbReference>
<dbReference type="Gene3D" id="3.40.50.11280">
    <property type="entry name" value="Glutamate-cysteine ligase, N-terminal domain"/>
    <property type="match status" value="1"/>
</dbReference>
<dbReference type="GO" id="GO:0016874">
    <property type="term" value="F:ligase activity"/>
    <property type="evidence" value="ECO:0007669"/>
    <property type="project" value="UniProtKB-KW"/>
</dbReference>
<proteinExistence type="predicted"/>